<dbReference type="AlphaFoldDB" id="A0A9W4D8R3"/>
<organism evidence="1 2">
    <name type="scientific">Planktothrix pseudagardhii</name>
    <dbReference type="NCBI Taxonomy" id="132604"/>
    <lineage>
        <taxon>Bacteria</taxon>
        <taxon>Bacillati</taxon>
        <taxon>Cyanobacteriota</taxon>
        <taxon>Cyanophyceae</taxon>
        <taxon>Oscillatoriophycideae</taxon>
        <taxon>Oscillatoriales</taxon>
        <taxon>Microcoleaceae</taxon>
        <taxon>Planktothrix</taxon>
    </lineage>
</organism>
<sequence length="69" mass="8535">MLGQIPIYIELIFCEVFDVEQYYNLEHNSNDRWQWQVYDRLDQSIRLHSLNVEFPVAEVYRRINFEIKP</sequence>
<dbReference type="RefSeq" id="WP_254174212.1">
    <property type="nucleotide sequence ID" value="NZ_LR882967.1"/>
</dbReference>
<dbReference type="Proteomes" id="UP001153719">
    <property type="component" value="Chromosome"/>
</dbReference>
<evidence type="ECO:0000313" key="2">
    <source>
        <dbReference type="Proteomes" id="UP001153719"/>
    </source>
</evidence>
<proteinExistence type="predicted"/>
<gene>
    <name evidence="1" type="ORF">NO713_03336</name>
</gene>
<reference evidence="1" key="1">
    <citation type="submission" date="2020-09" db="EMBL/GenBank/DDBJ databases">
        <authorList>
            <person name="Blom J."/>
        </authorList>
    </citation>
    <scope>NUCLEOTIDE SEQUENCE</scope>
    <source>
        <strain evidence="1">No.713</strain>
    </source>
</reference>
<dbReference type="EMBL" id="LR882967">
    <property type="protein sequence ID" value="CAD5963221.1"/>
    <property type="molecule type" value="Genomic_DNA"/>
</dbReference>
<name>A0A9W4D8R3_9CYAN</name>
<accession>A0A9W4D8R3</accession>
<dbReference type="KEGG" id="ppsu:NO713_03336"/>
<protein>
    <submittedName>
        <fullName evidence="1">Uncharacterized protein</fullName>
    </submittedName>
</protein>
<evidence type="ECO:0000313" key="1">
    <source>
        <dbReference type="EMBL" id="CAD5963221.1"/>
    </source>
</evidence>
<keyword evidence="2" id="KW-1185">Reference proteome</keyword>